<evidence type="ECO:0000256" key="4">
    <source>
        <dbReference type="SAM" id="MobiDB-lite"/>
    </source>
</evidence>
<dbReference type="SMART" id="SM00320">
    <property type="entry name" value="WD40"/>
    <property type="match status" value="7"/>
</dbReference>
<dbReference type="PANTHER" id="PTHR22847">
    <property type="entry name" value="WD40 REPEAT PROTEIN"/>
    <property type="match status" value="1"/>
</dbReference>
<dbReference type="InterPro" id="IPR015943">
    <property type="entry name" value="WD40/YVTN_repeat-like_dom_sf"/>
</dbReference>
<feature type="region of interest" description="Disordered" evidence="4">
    <location>
        <begin position="1131"/>
        <end position="1153"/>
    </location>
</feature>
<dbReference type="Pfam" id="PF00400">
    <property type="entry name" value="WD40"/>
    <property type="match status" value="2"/>
</dbReference>
<dbReference type="PROSITE" id="PS00678">
    <property type="entry name" value="WD_REPEATS_1"/>
    <property type="match status" value="2"/>
</dbReference>
<evidence type="ECO:0000256" key="3">
    <source>
        <dbReference type="PROSITE-ProRule" id="PRU00221"/>
    </source>
</evidence>
<protein>
    <submittedName>
        <fullName evidence="5">WD40 repeat protein</fullName>
    </submittedName>
</protein>
<dbReference type="EMBL" id="VFPG01000001">
    <property type="protein sequence ID" value="TQM29219.1"/>
    <property type="molecule type" value="Genomic_DNA"/>
</dbReference>
<dbReference type="PROSITE" id="PS50082">
    <property type="entry name" value="WD_REPEATS_2"/>
    <property type="match status" value="3"/>
</dbReference>
<dbReference type="PRINTS" id="PR00320">
    <property type="entry name" value="GPROTEINBRPT"/>
</dbReference>
<dbReference type="InterPro" id="IPR001680">
    <property type="entry name" value="WD40_rpt"/>
</dbReference>
<feature type="repeat" description="WD" evidence="3">
    <location>
        <begin position="964"/>
        <end position="986"/>
    </location>
</feature>
<evidence type="ECO:0000313" key="6">
    <source>
        <dbReference type="Proteomes" id="UP000316331"/>
    </source>
</evidence>
<dbReference type="Gene3D" id="2.130.10.10">
    <property type="entry name" value="YVTN repeat-like/Quinoprotein amine dehydrogenase"/>
    <property type="match status" value="2"/>
</dbReference>
<reference evidence="5 6" key="1">
    <citation type="submission" date="2019-06" db="EMBL/GenBank/DDBJ databases">
        <title>Sequencing the genomes of 1000 actinobacteria strains.</title>
        <authorList>
            <person name="Klenk H.-P."/>
        </authorList>
    </citation>
    <scope>NUCLEOTIDE SEQUENCE [LARGE SCALE GENOMIC DNA]</scope>
    <source>
        <strain evidence="5 6">DSM 103495</strain>
    </source>
</reference>
<organism evidence="5 6">
    <name type="scientific">Nocardia bhagyanarayanae</name>
    <dbReference type="NCBI Taxonomy" id="1215925"/>
    <lineage>
        <taxon>Bacteria</taxon>
        <taxon>Bacillati</taxon>
        <taxon>Actinomycetota</taxon>
        <taxon>Actinomycetes</taxon>
        <taxon>Mycobacteriales</taxon>
        <taxon>Nocardiaceae</taxon>
        <taxon>Nocardia</taxon>
    </lineage>
</organism>
<dbReference type="InterPro" id="IPR020472">
    <property type="entry name" value="WD40_PAC1"/>
</dbReference>
<dbReference type="SUPFAM" id="SSF52540">
    <property type="entry name" value="P-loop containing nucleoside triphosphate hydrolases"/>
    <property type="match status" value="2"/>
</dbReference>
<feature type="repeat" description="WD" evidence="3">
    <location>
        <begin position="1078"/>
        <end position="1127"/>
    </location>
</feature>
<evidence type="ECO:0000256" key="1">
    <source>
        <dbReference type="ARBA" id="ARBA00022574"/>
    </source>
</evidence>
<gene>
    <name evidence="5" type="ORF">FB390_0810</name>
</gene>
<name>A0A543F5X6_9NOCA</name>
<keyword evidence="6" id="KW-1185">Reference proteome</keyword>
<dbReference type="Gene3D" id="3.40.50.300">
    <property type="entry name" value="P-loop containing nucleotide triphosphate hydrolases"/>
    <property type="match status" value="1"/>
</dbReference>
<proteinExistence type="predicted"/>
<comment type="caution">
    <text evidence="5">The sequence shown here is derived from an EMBL/GenBank/DDBJ whole genome shotgun (WGS) entry which is preliminary data.</text>
</comment>
<dbReference type="RefSeq" id="WP_141807734.1">
    <property type="nucleotide sequence ID" value="NZ_VFPG01000001.1"/>
</dbReference>
<keyword evidence="1 3" id="KW-0853">WD repeat</keyword>
<dbReference type="Proteomes" id="UP000316331">
    <property type="component" value="Unassembled WGS sequence"/>
</dbReference>
<accession>A0A543F5X6</accession>
<dbReference type="PANTHER" id="PTHR22847:SF637">
    <property type="entry name" value="WD REPEAT DOMAIN 5B"/>
    <property type="match status" value="1"/>
</dbReference>
<keyword evidence="2" id="KW-0677">Repeat</keyword>
<sequence length="1322" mass="141776">MTGIKVGDLFYQPVVEMHLDRFFVERPWLAEALTELLDEPDCRFVLVTGGPGSGKSSFASWLVEHEPSALRYFIRRDSMSRASAGDVRSVLLTLGHQFAVLHPEAFETDALRLVIEQQAGRVGPGGRMVGIKVDDLVVSPFAATSAVVRQRAGEIDGEVVAVQAGRIVADERLLDFENLQYLALLAPAIALARIRPERRVLVVIDGVDELRFLPGDQVANVLNWLAVCPELPANIRVVVTARPDRVLLSRFRGAQRRWLRELAISEESTEVDRDLRRYTSRVASVEPLLGAGLRAVDLVPERFLAEVAERADGSFQYARSVLRAVLDASANERHGDLAALARLAELPGELNELYAFFLGLIRENAPTKVPVTSDPEREDPAWAALYHPLLAAFALAQEPLTPNAAAELIGLSVAPEWIADAVQSLAQFLDEVDGGYQLYHESFGEFLESERTDPLLRVDSTHWHNRITARALRRFGGGAGWQAADPYLRRYLAVHAAAAGRLDELVLDAGFLVAAEPDVLLRELPLLRGAEAKAAGWVYEAAARRFSGRPVRERPGHLEFVARQQRMDALTAGLADLDVERDLSVRWLHTWLWHPHHRLGRFGDTHPVAMAADPELDEIVLLGGDGVVRTVDRVTGLVSRAFDLAAVVGTPLALNLGTAFGRIVAIVGAADGRVHIFDPVTGAPSVPPLSGRAGFDRLPRLVVAGRIASGSVTLGAPAELAAVAVADIDDHAYAVAGDFDGVVTVWDLATGEPRALLNPFEYGTPESFAFTSLDGVPAVVIGDQYGRLAVLHLGDIPADLGPAPIHEQEPEAVIAAFHNINACVAVDVSGQAVVVTAGDDGVVRFWNPHDGSHIGDPIVVDAESLHALAVLPGDILAVGGRSLNLYALADRRRLATVPVPHDSATTVLATTRFRGEVALVSAGYDRVVNIWPVAELLSAATAEAPGLATVYGVVTGEVAGRAVVVSGGSDSTLRQWDADSGEPMGAAITTGQDGIRCLASIASGANLLVAAGGFDNTIVLASFTATGGAVVGTLTGHGRYIAALAFGWVGKRLMLASGSGDHTVRLWDVANHTCAQTLAGHLGTVEAVMFLPPRRSMFFGSHPRLLSGGDDGALRLWDLRDGTQIGAPLVDPDGLLVDDNDPPPPDLPPDDSQWTREDYFLAAEDARSRADLAFWRAEKAKQMSGTAPDPVWMERMGGRYRPYLAFARIGAAEHEPVYAATISGIRVWDLEAGLAGAWIPLHPGAIDAIRADEVDGGHRLLGAGNHGELTLSYPGEEQPRVRFDTSGHLFAICTHPADPRILILGGVHGLMSIALTRRGEVH</sequence>
<evidence type="ECO:0000313" key="5">
    <source>
        <dbReference type="EMBL" id="TQM29219.1"/>
    </source>
</evidence>
<dbReference type="InterPro" id="IPR011047">
    <property type="entry name" value="Quinoprotein_ADH-like_sf"/>
</dbReference>
<dbReference type="InterPro" id="IPR019775">
    <property type="entry name" value="WD40_repeat_CS"/>
</dbReference>
<dbReference type="SUPFAM" id="SSF101908">
    <property type="entry name" value="Putative isomerase YbhE"/>
    <property type="match status" value="1"/>
</dbReference>
<dbReference type="SUPFAM" id="SSF50998">
    <property type="entry name" value="Quinoprotein alcohol dehydrogenase-like"/>
    <property type="match status" value="1"/>
</dbReference>
<dbReference type="OrthoDB" id="218695at2"/>
<evidence type="ECO:0000256" key="2">
    <source>
        <dbReference type="ARBA" id="ARBA00022737"/>
    </source>
</evidence>
<dbReference type="InterPro" id="IPR027417">
    <property type="entry name" value="P-loop_NTPase"/>
</dbReference>
<dbReference type="PROSITE" id="PS50294">
    <property type="entry name" value="WD_REPEATS_REGION"/>
    <property type="match status" value="1"/>
</dbReference>
<feature type="repeat" description="WD" evidence="3">
    <location>
        <begin position="1034"/>
        <end position="1077"/>
    </location>
</feature>